<protein>
    <submittedName>
        <fullName evidence="1">Uncharacterized protein</fullName>
    </submittedName>
</protein>
<sequence length="21" mass="2251">MIIVVVSAFLASGFKQNKGQI</sequence>
<keyword evidence="2" id="KW-1185">Reference proteome</keyword>
<name>D7SQ22_VITVI</name>
<accession>D7SQ22</accession>
<reference evidence="2" key="1">
    <citation type="journal article" date="2007" name="Nature">
        <title>The grapevine genome sequence suggests ancestral hexaploidization in major angiosperm phyla.</title>
        <authorList>
            <consortium name="The French-Italian Public Consortium for Grapevine Genome Characterization."/>
            <person name="Jaillon O."/>
            <person name="Aury J.-M."/>
            <person name="Noel B."/>
            <person name="Policriti A."/>
            <person name="Clepet C."/>
            <person name="Casagrande A."/>
            <person name="Choisne N."/>
            <person name="Aubourg S."/>
            <person name="Vitulo N."/>
            <person name="Jubin C."/>
            <person name="Vezzi A."/>
            <person name="Legeai F."/>
            <person name="Hugueney P."/>
            <person name="Dasilva C."/>
            <person name="Horner D."/>
            <person name="Mica E."/>
            <person name="Jublot D."/>
            <person name="Poulain J."/>
            <person name="Bruyere C."/>
            <person name="Billault A."/>
            <person name="Segurens B."/>
            <person name="Gouyvenoux M."/>
            <person name="Ugarte E."/>
            <person name="Cattonaro F."/>
            <person name="Anthouard V."/>
            <person name="Vico V."/>
            <person name="Del Fabbro C."/>
            <person name="Alaux M."/>
            <person name="Di Gaspero G."/>
            <person name="Dumas V."/>
            <person name="Felice N."/>
            <person name="Paillard S."/>
            <person name="Juman I."/>
            <person name="Moroldo M."/>
            <person name="Scalabrin S."/>
            <person name="Canaguier A."/>
            <person name="Le Clainche I."/>
            <person name="Malacrida G."/>
            <person name="Durand E."/>
            <person name="Pesole G."/>
            <person name="Laucou V."/>
            <person name="Chatelet P."/>
            <person name="Merdinoglu D."/>
            <person name="Delledonne M."/>
            <person name="Pezzotti M."/>
            <person name="Lecharny A."/>
            <person name="Scarpelli C."/>
            <person name="Artiguenave F."/>
            <person name="Pe M.E."/>
            <person name="Valle G."/>
            <person name="Morgante M."/>
            <person name="Caboche M."/>
            <person name="Adam-Blondon A.-F."/>
            <person name="Weissenbach J."/>
            <person name="Quetier F."/>
            <person name="Wincker P."/>
        </authorList>
    </citation>
    <scope>NUCLEOTIDE SEQUENCE [LARGE SCALE GENOMIC DNA]</scope>
    <source>
        <strain evidence="2">cv. Pinot noir / PN40024</strain>
    </source>
</reference>
<gene>
    <name evidence="1" type="ordered locus">VIT_13s0019g01760</name>
</gene>
<dbReference type="HOGENOM" id="CLU_3427220_0_0_1"/>
<dbReference type="Proteomes" id="UP000009183">
    <property type="component" value="Chromosome 13, unordered"/>
</dbReference>
<dbReference type="EMBL" id="FN594963">
    <property type="protein sequence ID" value="CBI17751.3"/>
    <property type="molecule type" value="Genomic_DNA"/>
</dbReference>
<dbReference type="AlphaFoldDB" id="D7SQ22"/>
<dbReference type="PaxDb" id="29760-VIT_13s0019g01760.t01"/>
<dbReference type="InParanoid" id="D7SQ22"/>
<evidence type="ECO:0000313" key="1">
    <source>
        <dbReference type="EMBL" id="CBI17751.3"/>
    </source>
</evidence>
<evidence type="ECO:0000313" key="2">
    <source>
        <dbReference type="Proteomes" id="UP000009183"/>
    </source>
</evidence>
<proteinExistence type="predicted"/>
<organism evidence="1 2">
    <name type="scientific">Vitis vinifera</name>
    <name type="common">Grape</name>
    <dbReference type="NCBI Taxonomy" id="29760"/>
    <lineage>
        <taxon>Eukaryota</taxon>
        <taxon>Viridiplantae</taxon>
        <taxon>Streptophyta</taxon>
        <taxon>Embryophyta</taxon>
        <taxon>Tracheophyta</taxon>
        <taxon>Spermatophyta</taxon>
        <taxon>Magnoliopsida</taxon>
        <taxon>eudicotyledons</taxon>
        <taxon>Gunneridae</taxon>
        <taxon>Pentapetalae</taxon>
        <taxon>rosids</taxon>
        <taxon>Vitales</taxon>
        <taxon>Vitaceae</taxon>
        <taxon>Viteae</taxon>
        <taxon>Vitis</taxon>
    </lineage>
</organism>